<keyword evidence="1" id="KW-0812">Transmembrane</keyword>
<reference evidence="2 3" key="1">
    <citation type="submission" date="2018-08" db="EMBL/GenBank/DDBJ databases">
        <title>A genome reference for cultivated species of the human gut microbiota.</title>
        <authorList>
            <person name="Zou Y."/>
            <person name="Xue W."/>
            <person name="Luo G."/>
        </authorList>
    </citation>
    <scope>NUCLEOTIDE SEQUENCE [LARGE SCALE GENOMIC DNA]</scope>
    <source>
        <strain evidence="2 3">AM09-18</strain>
    </source>
</reference>
<dbReference type="Proteomes" id="UP000283958">
    <property type="component" value="Unassembled WGS sequence"/>
</dbReference>
<organism evidence="2 3">
    <name type="scientific">Phocaeicola vulgatus</name>
    <name type="common">Bacteroides vulgatus</name>
    <dbReference type="NCBI Taxonomy" id="821"/>
    <lineage>
        <taxon>Bacteria</taxon>
        <taxon>Pseudomonadati</taxon>
        <taxon>Bacteroidota</taxon>
        <taxon>Bacteroidia</taxon>
        <taxon>Bacteroidales</taxon>
        <taxon>Bacteroidaceae</taxon>
        <taxon>Phocaeicola</taxon>
    </lineage>
</organism>
<evidence type="ECO:0000256" key="1">
    <source>
        <dbReference type="SAM" id="Phobius"/>
    </source>
</evidence>
<feature type="transmembrane region" description="Helical" evidence="1">
    <location>
        <begin position="55"/>
        <end position="71"/>
    </location>
</feature>
<evidence type="ECO:0000313" key="3">
    <source>
        <dbReference type="Proteomes" id="UP000283958"/>
    </source>
</evidence>
<proteinExistence type="predicted"/>
<name>A0A3E5FE63_PHOVU</name>
<dbReference type="AlphaFoldDB" id="A0A3E5FE63"/>
<accession>A0A3E5FE63</accession>
<evidence type="ECO:0000313" key="2">
    <source>
        <dbReference type="EMBL" id="RHJ71200.1"/>
    </source>
</evidence>
<comment type="caution">
    <text evidence="2">The sequence shown here is derived from an EMBL/GenBank/DDBJ whole genome shotgun (WGS) entry which is preliminary data.</text>
</comment>
<gene>
    <name evidence="2" type="ORF">DW105_19075</name>
</gene>
<evidence type="ECO:0008006" key="4">
    <source>
        <dbReference type="Google" id="ProtNLM"/>
    </source>
</evidence>
<sequence>MANNILMIMDIFKSIVCLIIAVIIYFIVGLIAWNIVCSWVDISSCTLVEISNYRIYTYSGIAFISAIIAEIRAGIKNGRDMDGACTILFVTGFLAFMANHWESMWDSVAVILTILYNIINVTVMAYCFYKSNE</sequence>
<protein>
    <recommendedName>
        <fullName evidence="4">Transmembrane protein</fullName>
    </recommendedName>
</protein>
<keyword evidence="1" id="KW-0472">Membrane</keyword>
<keyword evidence="1" id="KW-1133">Transmembrane helix</keyword>
<feature type="transmembrane region" description="Helical" evidence="1">
    <location>
        <begin position="107"/>
        <end position="129"/>
    </location>
</feature>
<feature type="transmembrane region" description="Helical" evidence="1">
    <location>
        <begin position="12"/>
        <end position="35"/>
    </location>
</feature>
<dbReference type="EMBL" id="QRMN01000066">
    <property type="protein sequence ID" value="RHJ71200.1"/>
    <property type="molecule type" value="Genomic_DNA"/>
</dbReference>